<evidence type="ECO:0000313" key="3">
    <source>
        <dbReference type="Proteomes" id="UP000178783"/>
    </source>
</evidence>
<dbReference type="EMBL" id="MFFW01000059">
    <property type="protein sequence ID" value="OGF23619.1"/>
    <property type="molecule type" value="Genomic_DNA"/>
</dbReference>
<keyword evidence="1" id="KW-0472">Membrane</keyword>
<organism evidence="2 3">
    <name type="scientific">Candidatus Falkowbacteria bacterium RIFCSPLOWO2_02_FULL_45_21</name>
    <dbReference type="NCBI Taxonomy" id="1797989"/>
    <lineage>
        <taxon>Bacteria</taxon>
        <taxon>Candidatus Falkowiibacteriota</taxon>
    </lineage>
</organism>
<proteinExistence type="predicted"/>
<dbReference type="InterPro" id="IPR014717">
    <property type="entry name" value="Transl_elong_EF1B/ribsomal_bS6"/>
</dbReference>
<keyword evidence="1" id="KW-0812">Transmembrane</keyword>
<accession>A0A1F5SAE0</accession>
<evidence type="ECO:0000256" key="1">
    <source>
        <dbReference type="SAM" id="Phobius"/>
    </source>
</evidence>
<name>A0A1F5SAE0_9BACT</name>
<sequence length="226" mass="25385">METKNQPPAGGTEYKPDSLIKKRVNNFLINYFGYLTFIMALIIFAAGLFWFAYPRYQRISQGDDIAMKNLRAEYEAKNNYLGKIKNLKKLYQQVSQAEIKKIEGMVPNDSKIINLIPEIESIILRNGAVLDSIKVEPNFNKEASAKTNTEAGKKTESLSGIFGGPPPKGVGRIKIEISLSSVSYQVLKNIIKTLENNLRLLDIAAISYAVQENSAVFTIYTYYLIS</sequence>
<comment type="caution">
    <text evidence="2">The sequence shown here is derived from an EMBL/GenBank/DDBJ whole genome shotgun (WGS) entry which is preliminary data.</text>
</comment>
<protein>
    <submittedName>
        <fullName evidence="2">Uncharacterized protein</fullName>
    </submittedName>
</protein>
<dbReference type="Proteomes" id="UP000178783">
    <property type="component" value="Unassembled WGS sequence"/>
</dbReference>
<dbReference type="STRING" id="1797989.A3H66_02495"/>
<feature type="transmembrane region" description="Helical" evidence="1">
    <location>
        <begin position="31"/>
        <end position="53"/>
    </location>
</feature>
<gene>
    <name evidence="2" type="ORF">A3H66_02495</name>
</gene>
<dbReference type="Gene3D" id="3.30.70.60">
    <property type="match status" value="1"/>
</dbReference>
<keyword evidence="1" id="KW-1133">Transmembrane helix</keyword>
<dbReference type="AlphaFoldDB" id="A0A1F5SAE0"/>
<evidence type="ECO:0000313" key="2">
    <source>
        <dbReference type="EMBL" id="OGF23619.1"/>
    </source>
</evidence>
<reference evidence="2 3" key="1">
    <citation type="journal article" date="2016" name="Nat. Commun.">
        <title>Thousands of microbial genomes shed light on interconnected biogeochemical processes in an aquifer system.</title>
        <authorList>
            <person name="Anantharaman K."/>
            <person name="Brown C.T."/>
            <person name="Hug L.A."/>
            <person name="Sharon I."/>
            <person name="Castelle C.J."/>
            <person name="Probst A.J."/>
            <person name="Thomas B.C."/>
            <person name="Singh A."/>
            <person name="Wilkins M.J."/>
            <person name="Karaoz U."/>
            <person name="Brodie E.L."/>
            <person name="Williams K.H."/>
            <person name="Hubbard S.S."/>
            <person name="Banfield J.F."/>
        </authorList>
    </citation>
    <scope>NUCLEOTIDE SEQUENCE [LARGE SCALE GENOMIC DNA]</scope>
</reference>